<dbReference type="Pfam" id="PF11848">
    <property type="entry name" value="DUF3368"/>
    <property type="match status" value="1"/>
</dbReference>
<evidence type="ECO:0000313" key="2">
    <source>
        <dbReference type="Proteomes" id="UP001564408"/>
    </source>
</evidence>
<dbReference type="RefSeq" id="WP_369668596.1">
    <property type="nucleotide sequence ID" value="NZ_JBDKXB010000050.1"/>
</dbReference>
<dbReference type="CDD" id="cd18685">
    <property type="entry name" value="PIN_VapC-like"/>
    <property type="match status" value="1"/>
</dbReference>
<dbReference type="EMBL" id="JBDKXB010000050">
    <property type="protein sequence ID" value="MEY6434214.1"/>
    <property type="molecule type" value="Genomic_DNA"/>
</dbReference>
<dbReference type="InterPro" id="IPR029060">
    <property type="entry name" value="PIN-like_dom_sf"/>
</dbReference>
<proteinExistence type="predicted"/>
<sequence>MRLLISDANILIDMEAGALMETLFRLPMQFGIPDLLYYEEIEEGSPGLEQMGLQIMEVSGDFVKYAALLPGQYNPTLPAKNGAKPSHNDYLALALAKQESCTLLTGDANLRIVAIKESVTVMGTIGLLCAMVENQLLTVDEALKALHKMKEGKRRLPWPDAEKMLEALR</sequence>
<keyword evidence="2" id="KW-1185">Reference proteome</keyword>
<dbReference type="Proteomes" id="UP001564408">
    <property type="component" value="Unassembled WGS sequence"/>
</dbReference>
<organism evidence="1 2">
    <name type="scientific">Thioalkalicoccus limnaeus</name>
    <dbReference type="NCBI Taxonomy" id="120681"/>
    <lineage>
        <taxon>Bacteria</taxon>
        <taxon>Pseudomonadati</taxon>
        <taxon>Pseudomonadota</taxon>
        <taxon>Gammaproteobacteria</taxon>
        <taxon>Chromatiales</taxon>
        <taxon>Chromatiaceae</taxon>
        <taxon>Thioalkalicoccus</taxon>
    </lineage>
</organism>
<comment type="caution">
    <text evidence="1">The sequence shown here is derived from an EMBL/GenBank/DDBJ whole genome shotgun (WGS) entry which is preliminary data.</text>
</comment>
<evidence type="ECO:0000313" key="1">
    <source>
        <dbReference type="EMBL" id="MEY6434214.1"/>
    </source>
</evidence>
<accession>A0ABV4BKA7</accession>
<dbReference type="SUPFAM" id="SSF88723">
    <property type="entry name" value="PIN domain-like"/>
    <property type="match status" value="1"/>
</dbReference>
<gene>
    <name evidence="1" type="ORF">ABC977_17595</name>
</gene>
<protein>
    <submittedName>
        <fullName evidence="1">DUF3368 domain-containing protein</fullName>
    </submittedName>
</protein>
<name>A0ABV4BKA7_9GAMM</name>
<dbReference type="InterPro" id="IPR021799">
    <property type="entry name" value="PIN-like_prokaryotic"/>
</dbReference>
<reference evidence="1 2" key="1">
    <citation type="submission" date="2024-05" db="EMBL/GenBank/DDBJ databases">
        <title>Genome Sequence and Characterization of the New Strain Purple Sulfur Bacterium of Genus Thioalkalicoccus.</title>
        <authorList>
            <person name="Bryantseva I.A."/>
            <person name="Kyndt J.A."/>
            <person name="Imhoff J.F."/>
        </authorList>
    </citation>
    <scope>NUCLEOTIDE SEQUENCE [LARGE SCALE GENOMIC DNA]</scope>
    <source>
        <strain evidence="1 2">Um2</strain>
    </source>
</reference>